<evidence type="ECO:0000256" key="6">
    <source>
        <dbReference type="ARBA" id="ARBA00022842"/>
    </source>
</evidence>
<dbReference type="GO" id="GO:0003676">
    <property type="term" value="F:nucleic acid binding"/>
    <property type="evidence" value="ECO:0007669"/>
    <property type="project" value="InterPro"/>
</dbReference>
<feature type="domain" description="Exonuclease" evidence="8">
    <location>
        <begin position="276"/>
        <end position="414"/>
    </location>
</feature>
<dbReference type="GO" id="GO:0046872">
    <property type="term" value="F:metal ion binding"/>
    <property type="evidence" value="ECO:0007669"/>
    <property type="project" value="UniProtKB-KW"/>
</dbReference>
<comment type="caution">
    <text evidence="9">The sequence shown here is derived from an EMBL/GenBank/DDBJ whole genome shotgun (WGS) entry which is preliminary data.</text>
</comment>
<dbReference type="InterPro" id="IPR036397">
    <property type="entry name" value="RNaseH_sf"/>
</dbReference>
<evidence type="ECO:0000256" key="2">
    <source>
        <dbReference type="ARBA" id="ARBA00022722"/>
    </source>
</evidence>
<organism evidence="9 10">
    <name type="scientific">Mytilus galloprovincialis</name>
    <name type="common">Mediterranean mussel</name>
    <dbReference type="NCBI Taxonomy" id="29158"/>
    <lineage>
        <taxon>Eukaryota</taxon>
        <taxon>Metazoa</taxon>
        <taxon>Spiralia</taxon>
        <taxon>Lophotrochozoa</taxon>
        <taxon>Mollusca</taxon>
        <taxon>Bivalvia</taxon>
        <taxon>Autobranchia</taxon>
        <taxon>Pteriomorphia</taxon>
        <taxon>Mytilida</taxon>
        <taxon>Mytiloidea</taxon>
        <taxon>Mytilidae</taxon>
        <taxon>Mytilinae</taxon>
        <taxon>Mytilus</taxon>
    </lineage>
</organism>
<comment type="cofactor">
    <cofactor evidence="1">
        <name>Mg(2+)</name>
        <dbReference type="ChEBI" id="CHEBI:18420"/>
    </cofactor>
</comment>
<reference evidence="9" key="1">
    <citation type="submission" date="2018-11" db="EMBL/GenBank/DDBJ databases">
        <authorList>
            <person name="Alioto T."/>
            <person name="Alioto T."/>
        </authorList>
    </citation>
    <scope>NUCLEOTIDE SEQUENCE</scope>
</reference>
<protein>
    <recommendedName>
        <fullName evidence="8">Exonuclease domain-containing protein</fullName>
    </recommendedName>
</protein>
<keyword evidence="4" id="KW-0378">Hydrolase</keyword>
<dbReference type="Proteomes" id="UP000596742">
    <property type="component" value="Unassembled WGS sequence"/>
</dbReference>
<evidence type="ECO:0000256" key="1">
    <source>
        <dbReference type="ARBA" id="ARBA00001946"/>
    </source>
</evidence>
<dbReference type="Pfam" id="PF20700">
    <property type="entry name" value="Mutator"/>
    <property type="match status" value="1"/>
</dbReference>
<keyword evidence="3" id="KW-0479">Metal-binding</keyword>
<dbReference type="InterPro" id="IPR012337">
    <property type="entry name" value="RNaseH-like_sf"/>
</dbReference>
<dbReference type="PANTHER" id="PTHR13058:SF22">
    <property type="entry name" value="EXODEOXYRIBONUCLEASE III"/>
    <property type="match status" value="1"/>
</dbReference>
<dbReference type="InterPro" id="IPR049012">
    <property type="entry name" value="Mutator_transp_dom"/>
</dbReference>
<name>A0A8B6C106_MYTGA</name>
<dbReference type="GO" id="GO:0005737">
    <property type="term" value="C:cytoplasm"/>
    <property type="evidence" value="ECO:0007669"/>
    <property type="project" value="TreeGrafter"/>
</dbReference>
<accession>A0A8B6C106</accession>
<dbReference type="GO" id="GO:0008296">
    <property type="term" value="F:3'-5'-DNA exonuclease activity"/>
    <property type="evidence" value="ECO:0007669"/>
    <property type="project" value="TreeGrafter"/>
</dbReference>
<evidence type="ECO:0000256" key="3">
    <source>
        <dbReference type="ARBA" id="ARBA00022723"/>
    </source>
</evidence>
<dbReference type="Pfam" id="PF00929">
    <property type="entry name" value="RNase_T"/>
    <property type="match status" value="1"/>
</dbReference>
<dbReference type="OrthoDB" id="6072757at2759"/>
<evidence type="ECO:0000256" key="5">
    <source>
        <dbReference type="ARBA" id="ARBA00022839"/>
    </source>
</evidence>
<evidence type="ECO:0000256" key="7">
    <source>
        <dbReference type="ARBA" id="ARBA00025769"/>
    </source>
</evidence>
<dbReference type="Gene3D" id="3.30.420.10">
    <property type="entry name" value="Ribonuclease H-like superfamily/Ribonuclease H"/>
    <property type="match status" value="1"/>
</dbReference>
<evidence type="ECO:0000259" key="8">
    <source>
        <dbReference type="SMART" id="SM00479"/>
    </source>
</evidence>
<dbReference type="EMBL" id="UYJE01001018">
    <property type="protein sequence ID" value="VDH98494.1"/>
    <property type="molecule type" value="Genomic_DNA"/>
</dbReference>
<evidence type="ECO:0000313" key="10">
    <source>
        <dbReference type="Proteomes" id="UP000596742"/>
    </source>
</evidence>
<comment type="similarity">
    <text evidence="7">Belongs to the exonuclease superfamily. TREX family.</text>
</comment>
<dbReference type="GO" id="GO:0006308">
    <property type="term" value="P:DNA catabolic process"/>
    <property type="evidence" value="ECO:0007669"/>
    <property type="project" value="TreeGrafter"/>
</dbReference>
<keyword evidence="2" id="KW-0540">Nuclease</keyword>
<sequence>MASFLYISCPSSACQHISLVPTGKKSNGKGFDINYKVCLGHASLIGVKTGKVVEFDVRTRNCSICQYHIGKNEPKPPHECNVNWTGSSKGMEPDMACSMIQRLAEDGYTVGTLHADNDATTQSRLPRSIIKKDDKTHVKKNLSKRLYGLSKNYKQLKSAKVIPYIVRFKHLPNGKALSGDKLREELDKLHKSYIERADRLLNLGFYGGTKSLKARVSSAVMQKNEGYGWLSKSKKLKDNQRESVKEGDTYGGEIEVQEHIDTETIPSKMKFGGEESVVVFDLETTGLSRKSDITQLAAFHGTTVFNEYVSPREVISPKSSEITGLTFDFSCDQMYHHGKPVKSRDIKIVLLEFIDFISKKKKPILFGHNIASFDIPILMNKLRQHSLLSEFMLHIDGCIDTIKLARRKFKTKDYV</sequence>
<dbReference type="SMART" id="SM00479">
    <property type="entry name" value="EXOIII"/>
    <property type="match status" value="1"/>
</dbReference>
<dbReference type="SUPFAM" id="SSF53098">
    <property type="entry name" value="Ribonuclease H-like"/>
    <property type="match status" value="1"/>
</dbReference>
<keyword evidence="6" id="KW-0460">Magnesium</keyword>
<proteinExistence type="inferred from homology"/>
<evidence type="ECO:0000256" key="4">
    <source>
        <dbReference type="ARBA" id="ARBA00022801"/>
    </source>
</evidence>
<keyword evidence="5" id="KW-0269">Exonuclease</keyword>
<dbReference type="PANTHER" id="PTHR13058">
    <property type="entry name" value="THREE PRIME REPAIR EXONUCLEASE 1, 2"/>
    <property type="match status" value="1"/>
</dbReference>
<gene>
    <name evidence="9" type="ORF">MGAL_10B080706</name>
</gene>
<dbReference type="InterPro" id="IPR013520">
    <property type="entry name" value="Ribonucl_H"/>
</dbReference>
<dbReference type="CDD" id="cd06127">
    <property type="entry name" value="DEDDh"/>
    <property type="match status" value="1"/>
</dbReference>
<dbReference type="InterPro" id="IPR040393">
    <property type="entry name" value="TREX1/2"/>
</dbReference>
<evidence type="ECO:0000313" key="9">
    <source>
        <dbReference type="EMBL" id="VDH98494.1"/>
    </source>
</evidence>
<dbReference type="AlphaFoldDB" id="A0A8B6C106"/>
<keyword evidence="10" id="KW-1185">Reference proteome</keyword>